<evidence type="ECO:0000256" key="3">
    <source>
        <dbReference type="SAM" id="SignalP"/>
    </source>
</evidence>
<dbReference type="InterPro" id="IPR010258">
    <property type="entry name" value="Conjugal_tfr_TrbG/VirB9/CagX"/>
</dbReference>
<sequence>MTRWLCLALSLPLVACAHKPPAITYDVPQPTQLEPAPPKPVEIVTLPEPLPLPGQLKPLVPEGAPTAEATDPAKRVQAANAGAKVLPSRDGYINAMQVFPYTEGALYQVYVAPVHVTDIALEPGEELKSVAAGDTVQWKIGDSESGSGEGRQVHVLVKPLAATLPMNNLVILTDRRSYHLEAHPTASTYMAEVSWRYPADALVALKARNRDEEGRATAQAADGLDLSALRFRYELSGDTPPWRPVQVFDDGRKVYMRFPAGISQGEMPPLFVVGPDGATAELVNYRVRGATLIVDRLFAAAELRLGADPQQVVRITRIDGRG</sequence>
<dbReference type="InterPro" id="IPR014142">
    <property type="entry name" value="TrbG_Ti"/>
</dbReference>
<evidence type="ECO:0000313" key="4">
    <source>
        <dbReference type="EMBL" id="TWB23436.1"/>
    </source>
</evidence>
<feature type="chain" id="PRO_5022065203" evidence="3">
    <location>
        <begin position="18"/>
        <end position="322"/>
    </location>
</feature>
<dbReference type="EMBL" id="VITN01000002">
    <property type="protein sequence ID" value="TWB23436.1"/>
    <property type="molecule type" value="Genomic_DNA"/>
</dbReference>
<dbReference type="AlphaFoldDB" id="A0A560FP79"/>
<dbReference type="NCBIfam" id="TIGR02775">
    <property type="entry name" value="TrbG_Ti"/>
    <property type="match status" value="1"/>
</dbReference>
<dbReference type="Proteomes" id="UP000319859">
    <property type="component" value="Unassembled WGS sequence"/>
</dbReference>
<dbReference type="InterPro" id="IPR033645">
    <property type="entry name" value="VirB9/CagX/TrbG_C"/>
</dbReference>
<proteinExistence type="inferred from homology"/>
<evidence type="ECO:0000256" key="2">
    <source>
        <dbReference type="ARBA" id="ARBA00022729"/>
    </source>
</evidence>
<dbReference type="Pfam" id="PF03524">
    <property type="entry name" value="CagX"/>
    <property type="match status" value="1"/>
</dbReference>
<dbReference type="CDD" id="cd06911">
    <property type="entry name" value="VirB9_CagX_TrbG"/>
    <property type="match status" value="1"/>
</dbReference>
<dbReference type="Gene3D" id="2.60.40.2500">
    <property type="match status" value="1"/>
</dbReference>
<organism evidence="4 5">
    <name type="scientific">Nitrospirillum amazonense</name>
    <dbReference type="NCBI Taxonomy" id="28077"/>
    <lineage>
        <taxon>Bacteria</taxon>
        <taxon>Pseudomonadati</taxon>
        <taxon>Pseudomonadota</taxon>
        <taxon>Alphaproteobacteria</taxon>
        <taxon>Rhodospirillales</taxon>
        <taxon>Azospirillaceae</taxon>
        <taxon>Nitrospirillum</taxon>
    </lineage>
</organism>
<dbReference type="RefSeq" id="WP_145748648.1">
    <property type="nucleotide sequence ID" value="NZ_VITN01000002.1"/>
</dbReference>
<name>A0A560FP79_9PROT</name>
<dbReference type="OrthoDB" id="9815808at2"/>
<keyword evidence="2 3" id="KW-0732">Signal</keyword>
<evidence type="ECO:0000313" key="5">
    <source>
        <dbReference type="Proteomes" id="UP000319859"/>
    </source>
</evidence>
<dbReference type="InterPro" id="IPR038161">
    <property type="entry name" value="VirB9/CagX/TrbG_C_sf"/>
</dbReference>
<reference evidence="4 5" key="1">
    <citation type="submission" date="2019-06" db="EMBL/GenBank/DDBJ databases">
        <title>Genomic Encyclopedia of Type Strains, Phase IV (KMG-V): Genome sequencing to study the core and pangenomes of soil and plant-associated prokaryotes.</title>
        <authorList>
            <person name="Whitman W."/>
        </authorList>
    </citation>
    <scope>NUCLEOTIDE SEQUENCE [LARGE SCALE GENOMIC DNA]</scope>
    <source>
        <strain evidence="4 5">BR 11880</strain>
    </source>
</reference>
<accession>A0A560FP79</accession>
<comment type="similarity">
    <text evidence="1">Belongs to the TrbG/VirB9 family.</text>
</comment>
<protein>
    <submittedName>
        <fullName evidence="4">Type IV secretion system protein VirB9</fullName>
    </submittedName>
</protein>
<evidence type="ECO:0000256" key="1">
    <source>
        <dbReference type="ARBA" id="ARBA00006135"/>
    </source>
</evidence>
<gene>
    <name evidence="4" type="ORF">FBZ89_102191</name>
</gene>
<comment type="caution">
    <text evidence="4">The sequence shown here is derived from an EMBL/GenBank/DDBJ whole genome shotgun (WGS) entry which is preliminary data.</text>
</comment>
<feature type="signal peptide" evidence="3">
    <location>
        <begin position="1"/>
        <end position="17"/>
    </location>
</feature>